<feature type="transmembrane region" description="Helical" evidence="3">
    <location>
        <begin position="43"/>
        <end position="65"/>
    </location>
</feature>
<gene>
    <name evidence="4" type="ORF">GCM10011610_55420</name>
</gene>
<reference evidence="5" key="1">
    <citation type="journal article" date="2019" name="Int. J. Syst. Evol. Microbiol.">
        <title>The Global Catalogue of Microorganisms (GCM) 10K type strain sequencing project: providing services to taxonomists for standard genome sequencing and annotation.</title>
        <authorList>
            <consortium name="The Broad Institute Genomics Platform"/>
            <consortium name="The Broad Institute Genome Sequencing Center for Infectious Disease"/>
            <person name="Wu L."/>
            <person name="Ma J."/>
        </authorList>
    </citation>
    <scope>NUCLEOTIDE SEQUENCE [LARGE SCALE GENOMIC DNA]</scope>
    <source>
        <strain evidence="5">CGMCC 4.7329</strain>
    </source>
</reference>
<dbReference type="EMBL" id="BMNE01000007">
    <property type="protein sequence ID" value="GGN93484.1"/>
    <property type="molecule type" value="Genomic_DNA"/>
</dbReference>
<dbReference type="RefSeq" id="WP_189033414.1">
    <property type="nucleotide sequence ID" value="NZ_BMNE01000007.1"/>
</dbReference>
<evidence type="ECO:0008006" key="6">
    <source>
        <dbReference type="Google" id="ProtNLM"/>
    </source>
</evidence>
<accession>A0ABQ2KU80</accession>
<sequence length="205" mass="21966">MSNDENISTTTASDVDEPAAVVPTVEQKTAEPGRWWEIDRKTLGLRGAAAVVLGASVATSLLLFVENKDSKDLLAAQQRAREAACHYGPILADYDSKSLDTYFKAVLDGATGDWKKQFESTSTELRDALTQGEVVSKTTDTQCALRTGDETSAEAIVVIGTTISSLGTEHKAKPGQLSMVLSLHNDDGRWLVEKVNSPLTTAPAQ</sequence>
<keyword evidence="3" id="KW-1133">Transmembrane helix</keyword>
<keyword evidence="3" id="KW-0812">Transmembrane</keyword>
<evidence type="ECO:0000313" key="4">
    <source>
        <dbReference type="EMBL" id="GGN93484.1"/>
    </source>
</evidence>
<protein>
    <recommendedName>
        <fullName evidence="6">Mce-associated membrane protein</fullName>
    </recommendedName>
</protein>
<dbReference type="Proteomes" id="UP000658127">
    <property type="component" value="Unassembled WGS sequence"/>
</dbReference>
<comment type="subcellular location">
    <subcellularLocation>
        <location evidence="1">Membrane</location>
    </subcellularLocation>
</comment>
<keyword evidence="2 3" id="KW-0472">Membrane</keyword>
<proteinExistence type="predicted"/>
<evidence type="ECO:0000256" key="3">
    <source>
        <dbReference type="SAM" id="Phobius"/>
    </source>
</evidence>
<keyword evidence="5" id="KW-1185">Reference proteome</keyword>
<evidence type="ECO:0000256" key="2">
    <source>
        <dbReference type="ARBA" id="ARBA00023136"/>
    </source>
</evidence>
<evidence type="ECO:0000313" key="5">
    <source>
        <dbReference type="Proteomes" id="UP000658127"/>
    </source>
</evidence>
<dbReference type="PANTHER" id="PTHR37042">
    <property type="entry name" value="OUTER MEMBRANE PROTEIN RV1973"/>
    <property type="match status" value="1"/>
</dbReference>
<evidence type="ECO:0000256" key="1">
    <source>
        <dbReference type="ARBA" id="ARBA00004370"/>
    </source>
</evidence>
<organism evidence="4 5">
    <name type="scientific">Nocardia rhizosphaerihabitans</name>
    <dbReference type="NCBI Taxonomy" id="1691570"/>
    <lineage>
        <taxon>Bacteria</taxon>
        <taxon>Bacillati</taxon>
        <taxon>Actinomycetota</taxon>
        <taxon>Actinomycetes</taxon>
        <taxon>Mycobacteriales</taxon>
        <taxon>Nocardiaceae</taxon>
        <taxon>Nocardia</taxon>
    </lineage>
</organism>
<comment type="caution">
    <text evidence="4">The sequence shown here is derived from an EMBL/GenBank/DDBJ whole genome shotgun (WGS) entry which is preliminary data.</text>
</comment>
<name>A0ABQ2KU80_9NOCA</name>
<dbReference type="PANTHER" id="PTHR37042:SF4">
    <property type="entry name" value="OUTER MEMBRANE PROTEIN RV1973"/>
    <property type="match status" value="1"/>
</dbReference>